<feature type="compositionally biased region" description="Polar residues" evidence="1">
    <location>
        <begin position="17"/>
        <end position="29"/>
    </location>
</feature>
<reference evidence="2 3" key="1">
    <citation type="journal article" date="2015" name="Biotechnol. Biofuels">
        <title>Enhanced degradation of softwood versus hardwood by the white-rot fungus Pycnoporus coccineus.</title>
        <authorList>
            <person name="Couturier M."/>
            <person name="Navarro D."/>
            <person name="Chevret D."/>
            <person name="Henrissat B."/>
            <person name="Piumi F."/>
            <person name="Ruiz-Duenas F.J."/>
            <person name="Martinez A.T."/>
            <person name="Grigoriev I.V."/>
            <person name="Riley R."/>
            <person name="Lipzen A."/>
            <person name="Berrin J.G."/>
            <person name="Master E.R."/>
            <person name="Rosso M.N."/>
        </authorList>
    </citation>
    <scope>NUCLEOTIDE SEQUENCE [LARGE SCALE GENOMIC DNA]</scope>
    <source>
        <strain evidence="2 3">BRFM310</strain>
    </source>
</reference>
<evidence type="ECO:0000256" key="1">
    <source>
        <dbReference type="SAM" id="MobiDB-lite"/>
    </source>
</evidence>
<organism evidence="2 3">
    <name type="scientific">Trametes coccinea (strain BRFM310)</name>
    <name type="common">Pycnoporus coccineus</name>
    <dbReference type="NCBI Taxonomy" id="1353009"/>
    <lineage>
        <taxon>Eukaryota</taxon>
        <taxon>Fungi</taxon>
        <taxon>Dikarya</taxon>
        <taxon>Basidiomycota</taxon>
        <taxon>Agaricomycotina</taxon>
        <taxon>Agaricomycetes</taxon>
        <taxon>Polyporales</taxon>
        <taxon>Polyporaceae</taxon>
        <taxon>Trametes</taxon>
    </lineage>
</organism>
<accession>A0A1Y2ICK5</accession>
<proteinExistence type="predicted"/>
<sequence length="305" mass="33362">MRASLTPWRLAAHSESSRTSKNTNASNRPSVRAFLPDRLSFDLSHRVLLPRLASSTPTLVSLVHSVASACTACPNGVGAFSLSDTSPHQPDELQRRYLAQHDDLVIPGYEESQAHATLRSSSTHGPSRKQSNITILRNYILAHSSEFRGTHPQLRRSPLLLQDVEQLDRRKPPTGTSSSFGQPCRQALLQPLPEMAPFKTVVEHLTLTSSGQNVASAFKTRPNDARIFLPNDISRKLLNAGSVHTTARQSLSSMSNCRLCSNASAGVRSDNTTRRTWSVQNDYLHDTPSASSNTPDVVATTFTDG</sequence>
<evidence type="ECO:0000313" key="2">
    <source>
        <dbReference type="EMBL" id="OSC97641.1"/>
    </source>
</evidence>
<protein>
    <submittedName>
        <fullName evidence="2">Uncharacterized protein</fullName>
    </submittedName>
</protein>
<dbReference type="Proteomes" id="UP000193067">
    <property type="component" value="Unassembled WGS sequence"/>
</dbReference>
<gene>
    <name evidence="2" type="ORF">PYCCODRAFT_1117836</name>
</gene>
<evidence type="ECO:0000313" key="3">
    <source>
        <dbReference type="Proteomes" id="UP000193067"/>
    </source>
</evidence>
<feature type="region of interest" description="Disordered" evidence="1">
    <location>
        <begin position="1"/>
        <end position="29"/>
    </location>
</feature>
<name>A0A1Y2ICK5_TRAC3</name>
<keyword evidence="3" id="KW-1185">Reference proteome</keyword>
<dbReference type="AlphaFoldDB" id="A0A1Y2ICK5"/>
<dbReference type="EMBL" id="KZ084148">
    <property type="protein sequence ID" value="OSC97641.1"/>
    <property type="molecule type" value="Genomic_DNA"/>
</dbReference>